<accession>A0A5N6G304</accession>
<organism evidence="1">
    <name type="scientific">Petromyces alliaceus</name>
    <name type="common">Aspergillus alliaceus</name>
    <dbReference type="NCBI Taxonomy" id="209559"/>
    <lineage>
        <taxon>Eukaryota</taxon>
        <taxon>Fungi</taxon>
        <taxon>Dikarya</taxon>
        <taxon>Ascomycota</taxon>
        <taxon>Pezizomycotina</taxon>
        <taxon>Eurotiomycetes</taxon>
        <taxon>Eurotiomycetidae</taxon>
        <taxon>Eurotiales</taxon>
        <taxon>Aspergillaceae</taxon>
        <taxon>Aspergillus</taxon>
        <taxon>Aspergillus subgen. Circumdati</taxon>
    </lineage>
</organism>
<gene>
    <name evidence="1" type="ORF">BDV23DRAFT_143847</name>
</gene>
<reference evidence="1" key="1">
    <citation type="submission" date="2019-04" db="EMBL/GenBank/DDBJ databases">
        <title>Friends and foes A comparative genomics studyof 23 Aspergillus species from section Flavi.</title>
        <authorList>
            <consortium name="DOE Joint Genome Institute"/>
            <person name="Kjaerbolling I."/>
            <person name="Vesth T."/>
            <person name="Frisvad J.C."/>
            <person name="Nybo J.L."/>
            <person name="Theobald S."/>
            <person name="Kildgaard S."/>
            <person name="Isbrandt T."/>
            <person name="Kuo A."/>
            <person name="Sato A."/>
            <person name="Lyhne E.K."/>
            <person name="Kogle M.E."/>
            <person name="Wiebenga A."/>
            <person name="Kun R.S."/>
            <person name="Lubbers R.J."/>
            <person name="Makela M.R."/>
            <person name="Barry K."/>
            <person name="Chovatia M."/>
            <person name="Clum A."/>
            <person name="Daum C."/>
            <person name="Haridas S."/>
            <person name="He G."/>
            <person name="LaButti K."/>
            <person name="Lipzen A."/>
            <person name="Mondo S."/>
            <person name="Riley R."/>
            <person name="Salamov A."/>
            <person name="Simmons B.A."/>
            <person name="Magnuson J.K."/>
            <person name="Henrissat B."/>
            <person name="Mortensen U.H."/>
            <person name="Larsen T.O."/>
            <person name="Devries R.P."/>
            <person name="Grigoriev I.V."/>
            <person name="Machida M."/>
            <person name="Baker S.E."/>
            <person name="Andersen M.R."/>
        </authorList>
    </citation>
    <scope>NUCLEOTIDE SEQUENCE [LARGE SCALE GENOMIC DNA]</scope>
    <source>
        <strain evidence="1">IBT 14317</strain>
    </source>
</reference>
<accession>A0A5N7CQ37</accession>
<dbReference type="AlphaFoldDB" id="A0A5N7CQ37"/>
<protein>
    <submittedName>
        <fullName evidence="1">Uncharacterized protein</fullName>
    </submittedName>
</protein>
<evidence type="ECO:0000313" key="1">
    <source>
        <dbReference type="EMBL" id="KAE8396326.1"/>
    </source>
</evidence>
<sequence length="112" mass="12416">MIAVVVRKTKISQYWRGFAEMILIVLCMSWDGDTELDLAVFISMFVFALLHPPFTLLSPVDTEFDALSMVTLIVARSIIFVLFVGLGACIVLLHHGRVQPISQSLATTDSLC</sequence>
<dbReference type="EMBL" id="ML735215">
    <property type="protein sequence ID" value="KAE8396326.1"/>
    <property type="molecule type" value="Genomic_DNA"/>
</dbReference>
<proteinExistence type="predicted"/>
<dbReference type="Proteomes" id="UP000326877">
    <property type="component" value="Unassembled WGS sequence"/>
</dbReference>
<name>A0A5N7CQ37_PETAA</name>